<protein>
    <recommendedName>
        <fullName evidence="1">Roadblock/LAMTOR2 domain-containing protein</fullName>
    </recommendedName>
</protein>
<dbReference type="OrthoDB" id="4568655at2"/>
<dbReference type="SMART" id="SM00960">
    <property type="entry name" value="Robl_LC7"/>
    <property type="match status" value="1"/>
</dbReference>
<gene>
    <name evidence="2" type="ORF">Thi970DRAFT_02315</name>
</gene>
<dbReference type="Pfam" id="PF03259">
    <property type="entry name" value="Robl_LC7"/>
    <property type="match status" value="1"/>
</dbReference>
<sequence>MGIPKDILNSLNGDVEGLQTAALFSSDGLPLLINNPANADVESFSAKFAMVSKLVSKTVTSLNGGRTDEILVEQDKGWILLRAVGKADLNLIISVTPDATLGNLRMVAKRLVADIAAAV</sequence>
<dbReference type="Proteomes" id="UP000002964">
    <property type="component" value="Unassembled WGS sequence"/>
</dbReference>
<dbReference type="eggNOG" id="COG2018">
    <property type="taxonomic scope" value="Bacteria"/>
</dbReference>
<dbReference type="Gene3D" id="3.30.450.30">
    <property type="entry name" value="Dynein light chain 2a, cytoplasmic"/>
    <property type="match status" value="1"/>
</dbReference>
<proteinExistence type="predicted"/>
<evidence type="ECO:0000259" key="1">
    <source>
        <dbReference type="SMART" id="SM00960"/>
    </source>
</evidence>
<dbReference type="HOGENOM" id="CLU_2060375_0_0_6"/>
<dbReference type="AlphaFoldDB" id="H8YZE2"/>
<name>H8YZE2_9GAMM</name>
<dbReference type="EMBL" id="JH603169">
    <property type="protein sequence ID" value="EIC22069.1"/>
    <property type="molecule type" value="Genomic_DNA"/>
</dbReference>
<evidence type="ECO:0000313" key="3">
    <source>
        <dbReference type="Proteomes" id="UP000002964"/>
    </source>
</evidence>
<keyword evidence="3" id="KW-1185">Reference proteome</keyword>
<feature type="domain" description="Roadblock/LAMTOR2" evidence="1">
    <location>
        <begin position="5"/>
        <end position="95"/>
    </location>
</feature>
<accession>H8YZE2</accession>
<dbReference type="InterPro" id="IPR004942">
    <property type="entry name" value="Roadblock/LAMTOR2_dom"/>
</dbReference>
<reference evidence="2 3" key="2">
    <citation type="submission" date="2011-11" db="EMBL/GenBank/DDBJ databases">
        <authorList>
            <consortium name="US DOE Joint Genome Institute"/>
            <person name="Lucas S."/>
            <person name="Han J."/>
            <person name="Lapidus A."/>
            <person name="Cheng J.-F."/>
            <person name="Goodwin L."/>
            <person name="Pitluck S."/>
            <person name="Peters L."/>
            <person name="Ovchinnikova G."/>
            <person name="Zhang X."/>
            <person name="Detter J.C."/>
            <person name="Han C."/>
            <person name="Tapia R."/>
            <person name="Land M."/>
            <person name="Hauser L."/>
            <person name="Kyrpides N."/>
            <person name="Ivanova N."/>
            <person name="Pagani I."/>
            <person name="Vogl K."/>
            <person name="Liu Z."/>
            <person name="Overmann J."/>
            <person name="Frigaard N.-U."/>
            <person name="Bryant D."/>
            <person name="Woyke T."/>
        </authorList>
    </citation>
    <scope>NUCLEOTIDE SEQUENCE [LARGE SCALE GENOMIC DNA]</scope>
    <source>
        <strain evidence="2 3">970</strain>
    </source>
</reference>
<dbReference type="SUPFAM" id="SSF103196">
    <property type="entry name" value="Roadblock/LC7 domain"/>
    <property type="match status" value="1"/>
</dbReference>
<dbReference type="RefSeq" id="WP_009148653.1">
    <property type="nucleotide sequence ID" value="NZ_CP121471.1"/>
</dbReference>
<evidence type="ECO:0000313" key="2">
    <source>
        <dbReference type="EMBL" id="EIC22069.1"/>
    </source>
</evidence>
<organism evidence="2 3">
    <name type="scientific">Thiorhodovibrio frisius</name>
    <dbReference type="NCBI Taxonomy" id="631362"/>
    <lineage>
        <taxon>Bacteria</taxon>
        <taxon>Pseudomonadati</taxon>
        <taxon>Pseudomonadota</taxon>
        <taxon>Gammaproteobacteria</taxon>
        <taxon>Chromatiales</taxon>
        <taxon>Chromatiaceae</taxon>
        <taxon>Thiorhodovibrio</taxon>
    </lineage>
</organism>
<dbReference type="STRING" id="631362.Thi970DRAFT_02315"/>
<reference evidence="3" key="1">
    <citation type="submission" date="2011-06" db="EMBL/GenBank/DDBJ databases">
        <authorList>
            <consortium name="US DOE Joint Genome Institute (JGI-PGF)"/>
            <person name="Lucas S."/>
            <person name="Han J."/>
            <person name="Lapidus A."/>
            <person name="Cheng J.-F."/>
            <person name="Goodwin L."/>
            <person name="Pitluck S."/>
            <person name="Peters L."/>
            <person name="Land M.L."/>
            <person name="Hauser L."/>
            <person name="Vogl K."/>
            <person name="Liu Z."/>
            <person name="Overmann J."/>
            <person name="Frigaard N.-U."/>
            <person name="Bryant D.A."/>
            <person name="Woyke T.J."/>
        </authorList>
    </citation>
    <scope>NUCLEOTIDE SEQUENCE [LARGE SCALE GENOMIC DNA]</scope>
    <source>
        <strain evidence="3">970</strain>
    </source>
</reference>